<keyword evidence="5 12" id="KW-0004">4Fe-4S</keyword>
<dbReference type="NCBIfam" id="TIGR00170">
    <property type="entry name" value="leuC"/>
    <property type="match status" value="1"/>
</dbReference>
<dbReference type="PRINTS" id="PR00415">
    <property type="entry name" value="ACONITASE"/>
</dbReference>
<protein>
    <recommendedName>
        <fullName evidence="12">3-isopropylmalate dehydratase large subunit</fullName>
        <ecNumber evidence="12">4.2.1.33</ecNumber>
    </recommendedName>
    <alternativeName>
        <fullName evidence="12">Alpha-IPM isomerase</fullName>
        <shortName evidence="12">IPMI</shortName>
    </alternativeName>
    <alternativeName>
        <fullName evidence="12">Isopropylmalate isomerase</fullName>
    </alternativeName>
</protein>
<dbReference type="InterPro" id="IPR018136">
    <property type="entry name" value="Aconitase_4Fe-4S_BS"/>
</dbReference>
<dbReference type="HAMAP" id="MF_01026">
    <property type="entry name" value="LeuC_type1"/>
    <property type="match status" value="1"/>
</dbReference>
<dbReference type="InterPro" id="IPR001030">
    <property type="entry name" value="Acoase/IPM_deHydtase_lsu_aba"/>
</dbReference>
<sequence length="474" mass="50835">MGKTLAEKIWDDHVVRSAQGEPDLLYIDLHLIHEVTSPQAFDGLRLSGRSVRRPDLTLATEDHNIPTTDLDKPIADPVSRTQVETLRRNAEEFGVRLYPMGDLDQGIVHVVGPQLGLTQPGMTIVCGDSHTSTHGAFGSIAFGIGTSEVEHVLATQSLSQARPKMMAVEVDGTLPEGSTAKDLILALITQETTGGGQGYIVEYRGEAIRALSMEERMTICNMSIEWGAKAGLIAPDETTFEYIQGRPHAPQGEAWDEAVAYWRSLVTDDDAHFDKVVRIDASEVTPFVTWGTNPGQGAPLSASVPDPESFEDPIEREAAANALAYMGLEAGTPLRDITVDTVFVGSCTNGRISDLRRAAELIEGRKVADGTRMLVVPGSVRVRLQAQEEGLDKVFTAAGAEWRGAGCSMCLGMNPDQLTPGERSASTSNRNFEGRQGKGGRTHLVSPDVAVATAVLGHLASPADLEPVHEIAGV</sequence>
<evidence type="ECO:0000256" key="11">
    <source>
        <dbReference type="ARBA" id="ARBA00023304"/>
    </source>
</evidence>
<comment type="function">
    <text evidence="2 12">Catalyzes the isomerization between 2-isopropylmalate and 3-isopropylmalate, via the formation of 2-isopropylmaleate.</text>
</comment>
<dbReference type="InterPro" id="IPR015931">
    <property type="entry name" value="Acnase/IPM_dHydase_lsu_aba_1/3"/>
</dbReference>
<comment type="similarity">
    <text evidence="12">Belongs to the aconitase/IPM isomerase family. LeuC type 1 subfamily.</text>
</comment>
<dbReference type="InterPro" id="IPR033941">
    <property type="entry name" value="IPMI_cat"/>
</dbReference>
<evidence type="ECO:0000256" key="8">
    <source>
        <dbReference type="ARBA" id="ARBA00023004"/>
    </source>
</evidence>
<feature type="region of interest" description="Disordered" evidence="13">
    <location>
        <begin position="418"/>
        <end position="443"/>
    </location>
</feature>
<dbReference type="EC" id="4.2.1.33" evidence="12"/>
<feature type="binding site" evidence="12">
    <location>
        <position position="410"/>
    </location>
    <ligand>
        <name>[4Fe-4S] cluster</name>
        <dbReference type="ChEBI" id="CHEBI:49883"/>
    </ligand>
</feature>
<evidence type="ECO:0000256" key="7">
    <source>
        <dbReference type="ARBA" id="ARBA00022723"/>
    </source>
</evidence>
<comment type="cofactor">
    <cofactor evidence="12">
        <name>[4Fe-4S] cluster</name>
        <dbReference type="ChEBI" id="CHEBI:49883"/>
    </cofactor>
    <text evidence="12">Binds 1 [4Fe-4S] cluster per subunit.</text>
</comment>
<evidence type="ECO:0000259" key="14">
    <source>
        <dbReference type="Pfam" id="PF00330"/>
    </source>
</evidence>
<keyword evidence="16" id="KW-1185">Reference proteome</keyword>
<dbReference type="NCBIfam" id="NF009116">
    <property type="entry name" value="PRK12466.1"/>
    <property type="match status" value="1"/>
</dbReference>
<dbReference type="RefSeq" id="WP_344326509.1">
    <property type="nucleotide sequence ID" value="NZ_BAAAPY010000004.1"/>
</dbReference>
<keyword evidence="6 12" id="KW-0028">Amino-acid biosynthesis</keyword>
<dbReference type="InterPro" id="IPR036008">
    <property type="entry name" value="Aconitase_4Fe-4S_dom"/>
</dbReference>
<evidence type="ECO:0000313" key="15">
    <source>
        <dbReference type="EMBL" id="GAA2076629.1"/>
    </source>
</evidence>
<dbReference type="Gene3D" id="3.30.499.10">
    <property type="entry name" value="Aconitase, domain 3"/>
    <property type="match status" value="2"/>
</dbReference>
<keyword evidence="7 12" id="KW-0479">Metal-binding</keyword>
<dbReference type="Pfam" id="PF00330">
    <property type="entry name" value="Aconitase"/>
    <property type="match status" value="1"/>
</dbReference>
<evidence type="ECO:0000256" key="6">
    <source>
        <dbReference type="ARBA" id="ARBA00022605"/>
    </source>
</evidence>
<dbReference type="Proteomes" id="UP001501480">
    <property type="component" value="Unassembled WGS sequence"/>
</dbReference>
<keyword evidence="9 12" id="KW-0411">Iron-sulfur</keyword>
<reference evidence="15 16" key="1">
    <citation type="journal article" date="2019" name="Int. J. Syst. Evol. Microbiol.">
        <title>The Global Catalogue of Microorganisms (GCM) 10K type strain sequencing project: providing services to taxonomists for standard genome sequencing and annotation.</title>
        <authorList>
            <consortium name="The Broad Institute Genomics Platform"/>
            <consortium name="The Broad Institute Genome Sequencing Center for Infectious Disease"/>
            <person name="Wu L."/>
            <person name="Ma J."/>
        </authorList>
    </citation>
    <scope>NUCLEOTIDE SEQUENCE [LARGE SCALE GENOMIC DNA]</scope>
    <source>
        <strain evidence="15 16">JCM 15749</strain>
    </source>
</reference>
<dbReference type="PROSITE" id="PS00450">
    <property type="entry name" value="ACONITASE_1"/>
    <property type="match status" value="1"/>
</dbReference>
<evidence type="ECO:0000256" key="12">
    <source>
        <dbReference type="HAMAP-Rule" id="MF_01026"/>
    </source>
</evidence>
<feature type="domain" description="Aconitase/3-isopropylmalate dehydratase large subunit alpha/beta/alpha" evidence="14">
    <location>
        <begin position="7"/>
        <end position="457"/>
    </location>
</feature>
<dbReference type="NCBIfam" id="NF004016">
    <property type="entry name" value="PRK05478.1"/>
    <property type="match status" value="1"/>
</dbReference>
<accession>A0ABN2VXK3</accession>
<evidence type="ECO:0000256" key="3">
    <source>
        <dbReference type="ARBA" id="ARBA00004729"/>
    </source>
</evidence>
<evidence type="ECO:0000256" key="9">
    <source>
        <dbReference type="ARBA" id="ARBA00023014"/>
    </source>
</evidence>
<keyword evidence="4 12" id="KW-0432">Leucine biosynthesis</keyword>
<keyword evidence="11 12" id="KW-0100">Branched-chain amino acid biosynthesis</keyword>
<organism evidence="15 16">
    <name type="scientific">Aeromicrobium halocynthiae</name>
    <dbReference type="NCBI Taxonomy" id="560557"/>
    <lineage>
        <taxon>Bacteria</taxon>
        <taxon>Bacillati</taxon>
        <taxon>Actinomycetota</taxon>
        <taxon>Actinomycetes</taxon>
        <taxon>Propionibacteriales</taxon>
        <taxon>Nocardioidaceae</taxon>
        <taxon>Aeromicrobium</taxon>
    </lineage>
</organism>
<feature type="binding site" evidence="12">
    <location>
        <position position="347"/>
    </location>
    <ligand>
        <name>[4Fe-4S] cluster</name>
        <dbReference type="ChEBI" id="CHEBI:49883"/>
    </ligand>
</feature>
<comment type="caution">
    <text evidence="15">The sequence shown here is derived from an EMBL/GenBank/DDBJ whole genome shotgun (WGS) entry which is preliminary data.</text>
</comment>
<comment type="pathway">
    <text evidence="3 12">Amino-acid biosynthesis; L-leucine biosynthesis; L-leucine from 3-methyl-2-oxobutanoate: step 2/4.</text>
</comment>
<dbReference type="InterPro" id="IPR050067">
    <property type="entry name" value="IPM_dehydratase_rel_enz"/>
</dbReference>
<keyword evidence="10 12" id="KW-0456">Lyase</keyword>
<evidence type="ECO:0000256" key="2">
    <source>
        <dbReference type="ARBA" id="ARBA00002695"/>
    </source>
</evidence>
<dbReference type="SUPFAM" id="SSF53732">
    <property type="entry name" value="Aconitase iron-sulfur domain"/>
    <property type="match status" value="1"/>
</dbReference>
<dbReference type="PANTHER" id="PTHR43822:SF9">
    <property type="entry name" value="3-ISOPROPYLMALATE DEHYDRATASE"/>
    <property type="match status" value="1"/>
</dbReference>
<comment type="subunit">
    <text evidence="12">Heterodimer of LeuC and LeuD.</text>
</comment>
<keyword evidence="8 12" id="KW-0408">Iron</keyword>
<evidence type="ECO:0000313" key="16">
    <source>
        <dbReference type="Proteomes" id="UP001501480"/>
    </source>
</evidence>
<dbReference type="EMBL" id="BAAAPY010000004">
    <property type="protein sequence ID" value="GAA2076629.1"/>
    <property type="molecule type" value="Genomic_DNA"/>
</dbReference>
<dbReference type="PROSITE" id="PS01244">
    <property type="entry name" value="ACONITASE_2"/>
    <property type="match status" value="1"/>
</dbReference>
<evidence type="ECO:0000256" key="5">
    <source>
        <dbReference type="ARBA" id="ARBA00022485"/>
    </source>
</evidence>
<evidence type="ECO:0000256" key="1">
    <source>
        <dbReference type="ARBA" id="ARBA00000491"/>
    </source>
</evidence>
<gene>
    <name evidence="12 15" type="primary">leuC</name>
    <name evidence="15" type="ORF">GCM10009821_14940</name>
</gene>
<evidence type="ECO:0000256" key="10">
    <source>
        <dbReference type="ARBA" id="ARBA00023239"/>
    </source>
</evidence>
<comment type="catalytic activity">
    <reaction evidence="1 12">
        <text>(2R,3S)-3-isopropylmalate = (2S)-2-isopropylmalate</text>
        <dbReference type="Rhea" id="RHEA:32287"/>
        <dbReference type="ChEBI" id="CHEBI:1178"/>
        <dbReference type="ChEBI" id="CHEBI:35121"/>
        <dbReference type="EC" id="4.2.1.33"/>
    </reaction>
</comment>
<dbReference type="CDD" id="cd01583">
    <property type="entry name" value="IPMI"/>
    <property type="match status" value="1"/>
</dbReference>
<proteinExistence type="inferred from homology"/>
<dbReference type="InterPro" id="IPR004430">
    <property type="entry name" value="3-IsopropMal_deHydase_lsu"/>
</dbReference>
<dbReference type="PANTHER" id="PTHR43822">
    <property type="entry name" value="HOMOACONITASE, MITOCHONDRIAL-RELATED"/>
    <property type="match status" value="1"/>
</dbReference>
<evidence type="ECO:0000256" key="13">
    <source>
        <dbReference type="SAM" id="MobiDB-lite"/>
    </source>
</evidence>
<evidence type="ECO:0000256" key="4">
    <source>
        <dbReference type="ARBA" id="ARBA00022430"/>
    </source>
</evidence>
<name>A0ABN2VXK3_9ACTN</name>
<feature type="binding site" evidence="12">
    <location>
        <position position="407"/>
    </location>
    <ligand>
        <name>[4Fe-4S] cluster</name>
        <dbReference type="ChEBI" id="CHEBI:49883"/>
    </ligand>
</feature>